<sequence>MVSSSEVDEDERVTDSRETESVMSETPRCGPGVKCLHSEEPIHSNITRIHQGLRKIQGIALKTMLKALIMLKREREDMGRDEKPMALEELSEYGDEQLETLVGEAVEFCNDAARSGKLVDKLEEVATSDSEASACHSLATGLNSVLLDFKDRDIGRLKTCSANDLTLYNTGSNTNLDSKLLMKVSDGKSKSKPDIYESRYEDLLKSAPGLGTLSFEELAAYMETNQVSGSQSSKSAATVPRIEWSDIVSCLEVKKSQGEWRQPLRRNWEQHGYSTRSLIQDDDPRFKSPSPTASSAPNVAGSRTVRGGLKRERDPNDSLDEPSSKRSKTSSSGDECDTPLWSVHPGLLPAEIQCSFYGLELLRSRWNRTHSIVTLFSDDEFSLRWYDSLGCIRSHAISLSGEELPLAVATIILLQRFHAPMRGMANIELKANIDGEETFFDVPSSARPRWEVRGRRPIAVRPLPVAGKELSEQGPNSTPPPAKTPLDDCFFKWYWRESDRKAEKDIVDVAKARAQKYLPEGHASDVIDHLPDIYHSEDYELLSTFHIRSFCQLDTTGALIPCAMMSKRLVSMEEAFEPDEVRVQVWDILRCLFLLWALGISHGDVSLDNIMSTLPSEDGTKRMVLNDFDLALVMTPGDESPGKNGLVERTGTRPFMALDLLDDTDKLVKRIRRYDIESVFWSLLWYCSRKWDWTEGTNQKIWGRKWRWLRDLNVKDPVPDADVEEECIPLWTAVAVTICTEENALMMSHTRAYRRANKPPRTDKDFLELCETMFPRAEWYKSWLWMDFAVKEDRGPPS</sequence>
<evidence type="ECO:0000256" key="1">
    <source>
        <dbReference type="SAM" id="MobiDB-lite"/>
    </source>
</evidence>
<dbReference type="InterPro" id="IPR011009">
    <property type="entry name" value="Kinase-like_dom_sf"/>
</dbReference>
<reference evidence="3 4" key="1">
    <citation type="journal article" date="2020" name="ISME J.">
        <title>Uncovering the hidden diversity of litter-decomposition mechanisms in mushroom-forming fungi.</title>
        <authorList>
            <person name="Floudas D."/>
            <person name="Bentzer J."/>
            <person name="Ahren D."/>
            <person name="Johansson T."/>
            <person name="Persson P."/>
            <person name="Tunlid A."/>
        </authorList>
    </citation>
    <scope>NUCLEOTIDE SEQUENCE [LARGE SCALE GENOMIC DNA]</scope>
    <source>
        <strain evidence="3 4">CBS 175.51</strain>
    </source>
</reference>
<feature type="region of interest" description="Disordered" evidence="1">
    <location>
        <begin position="274"/>
        <end position="337"/>
    </location>
</feature>
<dbReference type="SUPFAM" id="SSF56112">
    <property type="entry name" value="Protein kinase-like (PK-like)"/>
    <property type="match status" value="1"/>
</dbReference>
<dbReference type="EMBL" id="JAACJK010000225">
    <property type="protein sequence ID" value="KAF5311630.1"/>
    <property type="molecule type" value="Genomic_DNA"/>
</dbReference>
<feature type="compositionally biased region" description="Acidic residues" evidence="1">
    <location>
        <begin position="1"/>
        <end position="12"/>
    </location>
</feature>
<accession>A0A8H5AV34</accession>
<feature type="domain" description="Fungal-type protein kinase" evidence="2">
    <location>
        <begin position="595"/>
        <end position="687"/>
    </location>
</feature>
<dbReference type="PANTHER" id="PTHR38248">
    <property type="entry name" value="FUNK1 6"/>
    <property type="match status" value="1"/>
</dbReference>
<name>A0A8H5AV34_9AGAR</name>
<dbReference type="Pfam" id="PF17667">
    <property type="entry name" value="Pkinase_fungal"/>
    <property type="match status" value="1"/>
</dbReference>
<protein>
    <recommendedName>
        <fullName evidence="2">Fungal-type protein kinase domain-containing protein</fullName>
    </recommendedName>
</protein>
<dbReference type="InterPro" id="IPR040976">
    <property type="entry name" value="Pkinase_fungal"/>
</dbReference>
<gene>
    <name evidence="3" type="ORF">D9611_009446</name>
</gene>
<feature type="region of interest" description="Disordered" evidence="1">
    <location>
        <begin position="1"/>
        <end position="33"/>
    </location>
</feature>
<organism evidence="3 4">
    <name type="scientific">Ephemerocybe angulata</name>
    <dbReference type="NCBI Taxonomy" id="980116"/>
    <lineage>
        <taxon>Eukaryota</taxon>
        <taxon>Fungi</taxon>
        <taxon>Dikarya</taxon>
        <taxon>Basidiomycota</taxon>
        <taxon>Agaricomycotina</taxon>
        <taxon>Agaricomycetes</taxon>
        <taxon>Agaricomycetidae</taxon>
        <taxon>Agaricales</taxon>
        <taxon>Agaricineae</taxon>
        <taxon>Psathyrellaceae</taxon>
        <taxon>Ephemerocybe</taxon>
    </lineage>
</organism>
<dbReference type="Proteomes" id="UP000541558">
    <property type="component" value="Unassembled WGS sequence"/>
</dbReference>
<evidence type="ECO:0000313" key="4">
    <source>
        <dbReference type="Proteomes" id="UP000541558"/>
    </source>
</evidence>
<comment type="caution">
    <text evidence="3">The sequence shown here is derived from an EMBL/GenBank/DDBJ whole genome shotgun (WGS) entry which is preliminary data.</text>
</comment>
<dbReference type="AlphaFoldDB" id="A0A8H5AV34"/>
<dbReference type="PANTHER" id="PTHR38248:SF2">
    <property type="entry name" value="FUNK1 11"/>
    <property type="match status" value="1"/>
</dbReference>
<dbReference type="Gene3D" id="1.10.510.10">
    <property type="entry name" value="Transferase(Phosphotransferase) domain 1"/>
    <property type="match status" value="1"/>
</dbReference>
<dbReference type="OrthoDB" id="5569250at2759"/>
<evidence type="ECO:0000313" key="3">
    <source>
        <dbReference type="EMBL" id="KAF5311630.1"/>
    </source>
</evidence>
<evidence type="ECO:0000259" key="2">
    <source>
        <dbReference type="Pfam" id="PF17667"/>
    </source>
</evidence>
<keyword evidence="4" id="KW-1185">Reference proteome</keyword>
<proteinExistence type="predicted"/>